<dbReference type="InterPro" id="IPR018612">
    <property type="entry name" value="NSRP1_N"/>
</dbReference>
<evidence type="ECO:0000259" key="4">
    <source>
        <dbReference type="Pfam" id="PF09745"/>
    </source>
</evidence>
<feature type="compositionally biased region" description="Basic and acidic residues" evidence="3">
    <location>
        <begin position="404"/>
        <end position="461"/>
    </location>
</feature>
<protein>
    <recommendedName>
        <fullName evidence="4">Nuclear speckle splicing regulatory protein 1 N-terminal domain-containing protein</fullName>
    </recommendedName>
</protein>
<name>V5F9Z4_BYSSN</name>
<evidence type="ECO:0000313" key="6">
    <source>
        <dbReference type="Proteomes" id="UP000018001"/>
    </source>
</evidence>
<feature type="compositionally biased region" description="Basic and acidic residues" evidence="3">
    <location>
        <begin position="244"/>
        <end position="266"/>
    </location>
</feature>
<dbReference type="HOGENOM" id="CLU_042321_0_0_1"/>
<dbReference type="OrthoDB" id="446635at2759"/>
<dbReference type="AlphaFoldDB" id="V5F9Z4"/>
<feature type="region of interest" description="Disordered" evidence="3">
    <location>
        <begin position="1"/>
        <end position="160"/>
    </location>
</feature>
<dbReference type="PANTHER" id="PTHR47845">
    <property type="entry name" value="NUCLEAR SPECKLE SPLICING REGULATORY PROTEIN 1 HOMOLOG"/>
    <property type="match status" value="1"/>
</dbReference>
<organism evidence="5 6">
    <name type="scientific">Byssochlamys spectabilis (strain No. 5 / NBRC 109023)</name>
    <name type="common">Paecilomyces variotii</name>
    <dbReference type="NCBI Taxonomy" id="1356009"/>
    <lineage>
        <taxon>Eukaryota</taxon>
        <taxon>Fungi</taxon>
        <taxon>Dikarya</taxon>
        <taxon>Ascomycota</taxon>
        <taxon>Pezizomycotina</taxon>
        <taxon>Eurotiomycetes</taxon>
        <taxon>Eurotiomycetidae</taxon>
        <taxon>Eurotiales</taxon>
        <taxon>Thermoascaceae</taxon>
        <taxon>Paecilomyces</taxon>
    </lineage>
</organism>
<dbReference type="GO" id="GO:0000381">
    <property type="term" value="P:regulation of alternative mRNA splicing, via spliceosome"/>
    <property type="evidence" value="ECO:0007669"/>
    <property type="project" value="InterPro"/>
</dbReference>
<comment type="similarity">
    <text evidence="1">Belongs to the NSRP1 family.</text>
</comment>
<feature type="region of interest" description="Disordered" evidence="3">
    <location>
        <begin position="352"/>
        <end position="461"/>
    </location>
</feature>
<proteinExistence type="inferred from homology"/>
<gene>
    <name evidence="5" type="ORF">PVAR5_1689</name>
</gene>
<dbReference type="EMBL" id="BAUL01000044">
    <property type="protein sequence ID" value="GAD93089.1"/>
    <property type="molecule type" value="Genomic_DNA"/>
</dbReference>
<keyword evidence="6" id="KW-1185">Reference proteome</keyword>
<feature type="compositionally biased region" description="Basic and acidic residues" evidence="3">
    <location>
        <begin position="200"/>
        <end position="227"/>
    </location>
</feature>
<sequence>MPPPKLSYGLNLPSKNKGPSLGKPNLAAGQKRKKTIFDDDSDDEGNAPAAGSENISGEIEITSLGGIGGESAPSRSETKNKKPSLSSGPPPKRKPESGKPTLKPLKNSLFGDDDEDDGDAPDDNDNNNKSKPRATGTAKDYTNLAALHSTRKHAQTAQDLDPSIYSYDAIYDSIHKKPEKSTSDAQSSGPKYMTSLMRSAEVRKRDQMRARDRMLAKEREEEGDEFADKEKFVTAAYKAQQEEIRRLEEEEARREKEEEERRKREGGSGMVNFYRDVLARGEERHSEAVKAAEEAAQRVKAGEIKEEDIATDSTQEKSEAQLAAELNAKGAHIVVNDEGQIVDKRQLLTAGLNVAPKPKQPPSTAAKAATDASRARPGQRPVSEAYTARNAQRARQTEMVAAQLEERARKEAEAEEARQREIAERARTRKTEKDVSSAKERYLARKREREEAAKREKANQS</sequence>
<evidence type="ECO:0000256" key="3">
    <source>
        <dbReference type="SAM" id="MobiDB-lite"/>
    </source>
</evidence>
<accession>V5F9Z4</accession>
<feature type="region of interest" description="Disordered" evidence="3">
    <location>
        <begin position="285"/>
        <end position="318"/>
    </location>
</feature>
<keyword evidence="2" id="KW-0175">Coiled coil</keyword>
<feature type="region of interest" description="Disordered" evidence="3">
    <location>
        <begin position="175"/>
        <end position="227"/>
    </location>
</feature>
<feature type="domain" description="Nuclear speckle splicing regulatory protein 1 N-terminal" evidence="4">
    <location>
        <begin position="151"/>
        <end position="265"/>
    </location>
</feature>
<feature type="compositionally biased region" description="Acidic residues" evidence="3">
    <location>
        <begin position="111"/>
        <end position="125"/>
    </location>
</feature>
<feature type="region of interest" description="Disordered" evidence="3">
    <location>
        <begin position="244"/>
        <end position="267"/>
    </location>
</feature>
<evidence type="ECO:0000256" key="2">
    <source>
        <dbReference type="ARBA" id="ARBA00023054"/>
    </source>
</evidence>
<dbReference type="PANTHER" id="PTHR47845:SF1">
    <property type="entry name" value="NUCLEAR SPECKLE SPLICING REGULATORY PROTEIN 1 HOMOLOG"/>
    <property type="match status" value="1"/>
</dbReference>
<reference evidence="6" key="1">
    <citation type="journal article" date="2014" name="Genome Announc.">
        <title>Draft genome sequence of the formaldehyde-resistant fungus Byssochlamys spectabilis No. 5 (anamorph Paecilomyces variotii No. 5) (NBRC109023).</title>
        <authorList>
            <person name="Oka T."/>
            <person name="Ekino K."/>
            <person name="Fukuda K."/>
            <person name="Nomura Y."/>
        </authorList>
    </citation>
    <scope>NUCLEOTIDE SEQUENCE [LARGE SCALE GENOMIC DNA]</scope>
    <source>
        <strain evidence="6">No. 5 / NBRC 109023</strain>
    </source>
</reference>
<dbReference type="Proteomes" id="UP000018001">
    <property type="component" value="Unassembled WGS sequence"/>
</dbReference>
<evidence type="ECO:0000313" key="5">
    <source>
        <dbReference type="EMBL" id="GAD93089.1"/>
    </source>
</evidence>
<dbReference type="InterPro" id="IPR053246">
    <property type="entry name" value="NS_splicing_regulatory_protein"/>
</dbReference>
<dbReference type="InParanoid" id="V5F9Z4"/>
<evidence type="ECO:0000256" key="1">
    <source>
        <dbReference type="ARBA" id="ARBA00010126"/>
    </source>
</evidence>
<dbReference type="Pfam" id="PF09745">
    <property type="entry name" value="NSRP1_N"/>
    <property type="match status" value="1"/>
</dbReference>
<dbReference type="eggNOG" id="KOG2117">
    <property type="taxonomic scope" value="Eukaryota"/>
</dbReference>
<feature type="compositionally biased region" description="Low complexity" evidence="3">
    <location>
        <begin position="363"/>
        <end position="376"/>
    </location>
</feature>
<comment type="caution">
    <text evidence="5">The sequence shown here is derived from an EMBL/GenBank/DDBJ whole genome shotgun (WGS) entry which is preliminary data.</text>
</comment>